<sequence>MIRPRHPLRGHGRMRLPYPAALLAYQLKAVKHQVPYAVQFIIAVFPDFRNTVAVPQIREADFLPVAAFLCSSAAGVVAVFPLLTLCAAIPGQLVTAVPPEPLCFRAIAVTVSGAADHPACGVIVILRVSGLFQPVASGILVSLFTYPVPARRLRLQVAAAVIAIGLIAFAIAQPGA</sequence>
<organism evidence="2">
    <name type="scientific">Escherichia coli</name>
    <dbReference type="NCBI Taxonomy" id="562"/>
    <lineage>
        <taxon>Bacteria</taxon>
        <taxon>Pseudomonadati</taxon>
        <taxon>Pseudomonadota</taxon>
        <taxon>Gammaproteobacteria</taxon>
        <taxon>Enterobacterales</taxon>
        <taxon>Enterobacteriaceae</taxon>
        <taxon>Escherichia</taxon>
    </lineage>
</organism>
<evidence type="ECO:0000256" key="1">
    <source>
        <dbReference type="SAM" id="Phobius"/>
    </source>
</evidence>
<keyword evidence="1" id="KW-0472">Membrane</keyword>
<feature type="transmembrane region" description="Helical" evidence="1">
    <location>
        <begin position="65"/>
        <end position="90"/>
    </location>
</feature>
<keyword evidence="1" id="KW-1133">Transmembrane helix</keyword>
<evidence type="ECO:0000313" key="2">
    <source>
        <dbReference type="EMBL" id="VYU71978.1"/>
    </source>
</evidence>
<name>A0A6N3H5Y4_ECOLX</name>
<reference evidence="2" key="1">
    <citation type="submission" date="2019-11" db="EMBL/GenBank/DDBJ databases">
        <authorList>
            <person name="Feng L."/>
        </authorList>
    </citation>
    <scope>NUCLEOTIDE SEQUENCE</scope>
    <source>
        <strain evidence="2">EColiLFYP5</strain>
    </source>
</reference>
<feature type="transmembrane region" description="Helical" evidence="1">
    <location>
        <begin position="153"/>
        <end position="172"/>
    </location>
</feature>
<protein>
    <submittedName>
        <fullName evidence="2">Uncharacterized protein</fullName>
    </submittedName>
</protein>
<gene>
    <name evidence="2" type="ORF">ECLFYP5_03589</name>
</gene>
<dbReference type="AlphaFoldDB" id="A0A6N3H5Y4"/>
<dbReference type="EMBL" id="CACRTS010000036">
    <property type="protein sequence ID" value="VYU71978.1"/>
    <property type="molecule type" value="Genomic_DNA"/>
</dbReference>
<accession>A0A6N3H5Y4</accession>
<proteinExistence type="predicted"/>
<keyword evidence="1" id="KW-0812">Transmembrane</keyword>
<feature type="transmembrane region" description="Helical" evidence="1">
    <location>
        <begin position="122"/>
        <end position="146"/>
    </location>
</feature>